<protein>
    <recommendedName>
        <fullName evidence="1">Glycosyltransferase 2-like domain-containing protein</fullName>
    </recommendedName>
</protein>
<dbReference type="Proteomes" id="UP000192520">
    <property type="component" value="Unassembled WGS sequence"/>
</dbReference>
<proteinExistence type="predicted"/>
<dbReference type="Gene3D" id="3.90.550.10">
    <property type="entry name" value="Spore Coat Polysaccharide Biosynthesis Protein SpsA, Chain A"/>
    <property type="match status" value="1"/>
</dbReference>
<gene>
    <name evidence="2" type="ORF">B5M47_00275</name>
</gene>
<name>A0A1W9P184_UNCC3</name>
<dbReference type="PANTHER" id="PTHR43630">
    <property type="entry name" value="POLY-BETA-1,6-N-ACETYL-D-GLUCOSAMINE SYNTHASE"/>
    <property type="match status" value="1"/>
</dbReference>
<dbReference type="STRING" id="1968527.B5M47_00275"/>
<feature type="domain" description="Glycosyltransferase 2-like" evidence="1">
    <location>
        <begin position="8"/>
        <end position="133"/>
    </location>
</feature>
<reference evidence="3" key="1">
    <citation type="submission" date="2017-03" db="EMBL/GenBank/DDBJ databases">
        <title>Novel pathways for hydrocarbon cycling and metabolic interdependencies in hydrothermal sediment communities.</title>
        <authorList>
            <person name="Dombrowski N."/>
            <person name="Seitz K."/>
            <person name="Teske A."/>
            <person name="Baker B."/>
        </authorList>
    </citation>
    <scope>NUCLEOTIDE SEQUENCE [LARGE SCALE GENOMIC DNA]</scope>
</reference>
<dbReference type="Pfam" id="PF00535">
    <property type="entry name" value="Glycos_transf_2"/>
    <property type="match status" value="1"/>
</dbReference>
<dbReference type="SUPFAM" id="SSF53448">
    <property type="entry name" value="Nucleotide-diphospho-sugar transferases"/>
    <property type="match status" value="1"/>
</dbReference>
<evidence type="ECO:0000313" key="2">
    <source>
        <dbReference type="EMBL" id="OQX51533.1"/>
    </source>
</evidence>
<dbReference type="InterPro" id="IPR029044">
    <property type="entry name" value="Nucleotide-diphossugar_trans"/>
</dbReference>
<organism evidence="2 3">
    <name type="scientific">candidate division CPR3 bacterium 4484_211</name>
    <dbReference type="NCBI Taxonomy" id="1968527"/>
    <lineage>
        <taxon>Bacteria</taxon>
        <taxon>Bacteria division CPR3</taxon>
    </lineage>
</organism>
<evidence type="ECO:0000259" key="1">
    <source>
        <dbReference type="Pfam" id="PF00535"/>
    </source>
</evidence>
<comment type="caution">
    <text evidence="2">The sequence shown here is derived from an EMBL/GenBank/DDBJ whole genome shotgun (WGS) entry which is preliminary data.</text>
</comment>
<dbReference type="PANTHER" id="PTHR43630:SF2">
    <property type="entry name" value="GLYCOSYLTRANSFERASE"/>
    <property type="match status" value="1"/>
</dbReference>
<dbReference type="EMBL" id="MZGJ01000002">
    <property type="protein sequence ID" value="OQX51533.1"/>
    <property type="molecule type" value="Genomic_DNA"/>
</dbReference>
<dbReference type="InterPro" id="IPR001173">
    <property type="entry name" value="Glyco_trans_2-like"/>
</dbReference>
<evidence type="ECO:0000313" key="3">
    <source>
        <dbReference type="Proteomes" id="UP000192520"/>
    </source>
</evidence>
<accession>A0A1W9P184</accession>
<dbReference type="AlphaFoldDB" id="A0A1W9P184"/>
<sequence length="278" mass="31972">MSQNPLISIIVSTKNEEKNLERLLESIKQQTYPHYEIIVVDNFSTDATVKIARKFTNKVYLKGPERSAQRNFAVTRAQGNYLLILDADMELAPRALSNYIKECQNEDYSALTIPEINPAPNFWAQCRNLEKQMAHGEWHLNAARFIKKDIFLAIKGYDESLVAAEDYDLDDRLRKANAKIGTGQPALKHYESQNIIEISKKKYYYGKMLRKYVVKNKLKALRRFTPFRPVYLKKIRLLIANPVYALGLCFLKMVDYCCGTVGITVSVLHKKGCHPFQG</sequence>